<keyword evidence="3" id="KW-1185">Reference proteome</keyword>
<organism evidence="2 3">
    <name type="scientific">Novosphingobium sediminis</name>
    <dbReference type="NCBI Taxonomy" id="707214"/>
    <lineage>
        <taxon>Bacteria</taxon>
        <taxon>Pseudomonadati</taxon>
        <taxon>Pseudomonadota</taxon>
        <taxon>Alphaproteobacteria</taxon>
        <taxon>Sphingomonadales</taxon>
        <taxon>Sphingomonadaceae</taxon>
        <taxon>Novosphingobium</taxon>
    </lineage>
</organism>
<evidence type="ECO:0000313" key="3">
    <source>
        <dbReference type="Proteomes" id="UP000321464"/>
    </source>
</evidence>
<dbReference type="Proteomes" id="UP000321464">
    <property type="component" value="Unassembled WGS sequence"/>
</dbReference>
<reference evidence="2 3" key="1">
    <citation type="submission" date="2019-07" db="EMBL/GenBank/DDBJ databases">
        <title>Whole genome shotgun sequence of Novosphingobium sediminis NBRC 106119.</title>
        <authorList>
            <person name="Hosoyama A."/>
            <person name="Uohara A."/>
            <person name="Ohji S."/>
            <person name="Ichikawa N."/>
        </authorList>
    </citation>
    <scope>NUCLEOTIDE SEQUENCE [LARGE SCALE GENOMIC DNA]</scope>
    <source>
        <strain evidence="2 3">NBRC 106119</strain>
    </source>
</reference>
<evidence type="ECO:0000256" key="1">
    <source>
        <dbReference type="SAM" id="SignalP"/>
    </source>
</evidence>
<dbReference type="EMBL" id="BJYR01000005">
    <property type="protein sequence ID" value="GEN98930.1"/>
    <property type="molecule type" value="Genomic_DNA"/>
</dbReference>
<feature type="signal peptide" evidence="1">
    <location>
        <begin position="1"/>
        <end position="18"/>
    </location>
</feature>
<sequence>MPLAAVFALLLAPAPPQARPLSASRIAVAPLPRIGTVEARFQSYNIEMAQVTGGQFWKPYPPTQAGVIAATGTTPFEHRAPIDLADPRAIG</sequence>
<comment type="caution">
    <text evidence="2">The sequence shown here is derived from an EMBL/GenBank/DDBJ whole genome shotgun (WGS) entry which is preliminary data.</text>
</comment>
<gene>
    <name evidence="2" type="ORF">NSE01_07630</name>
</gene>
<protein>
    <submittedName>
        <fullName evidence="2">Uncharacterized protein</fullName>
    </submittedName>
</protein>
<dbReference type="AlphaFoldDB" id="A0A512AGW1"/>
<proteinExistence type="predicted"/>
<accession>A0A512AGW1</accession>
<evidence type="ECO:0000313" key="2">
    <source>
        <dbReference type="EMBL" id="GEN98930.1"/>
    </source>
</evidence>
<feature type="chain" id="PRO_5021747882" evidence="1">
    <location>
        <begin position="19"/>
        <end position="91"/>
    </location>
</feature>
<keyword evidence="1" id="KW-0732">Signal</keyword>
<name>A0A512AGW1_9SPHN</name>